<dbReference type="InterPro" id="IPR014001">
    <property type="entry name" value="Helicase_ATP-bd"/>
</dbReference>
<dbReference type="SMART" id="SM00490">
    <property type="entry name" value="HELICc"/>
    <property type="match status" value="1"/>
</dbReference>
<evidence type="ECO:0000256" key="4">
    <source>
        <dbReference type="ARBA" id="ARBA00034617"/>
    </source>
</evidence>
<feature type="domain" description="Helicase C-terminal" evidence="7">
    <location>
        <begin position="239"/>
        <end position="408"/>
    </location>
</feature>
<evidence type="ECO:0000256" key="1">
    <source>
        <dbReference type="ARBA" id="ARBA00005446"/>
    </source>
</evidence>
<sequence length="599" mass="67062">MAALSLEEAIESALESFPNIDCLKDEQKKCIAALLQKKDVLGLLPTGFGKSLIFQLYPRIFELVNGRKNCHVVIVSALNAITEEQVQELADTGISAVAVGDSRETDENILKGDYKLVFGSAEMWLRKTWINNFKRSALRNNVELIVVDEAHVAQSWGQATNKKTAFRKAYGDIASIRSFLKPGTPLLALTATVEQRSREALVKLLGMPKASVIDVSVNNENIRFSAKDVKRGLSCFNWLVDKIGTEQEQTPKTIVFCRSINDVSVVLSYLLKKLGHLAYIDENKSKTKCLLGVYHSNSPAELKERVRKSFKNDDGPIRVVIATSALSLGVNFKDIRYVIHYGPAPDLCSHLQEAGRAGRDGKEAHNITFYHGQQLRLCDKKIKACFKIDTCLRVALFKDFVRDIKSLPEGHRCCHNCHRMCKCGGNKCNVQLPAFEGSTSDQESKSGRTRSITTEDENDLRSALFEIQETLNQNISFPILGNTVMAHGFSDDVIEGIVSEASHIFDIEYLIENHNITSMQLARDIVEIFSEQFEDIDVSADAMFCQSFTQEQNSCTATDCHTDMRDLFWCDYFDSSDDSGEEEDCPVSEDEFDNLLLTL</sequence>
<feature type="domain" description="Helicase ATP-binding" evidence="6">
    <location>
        <begin position="31"/>
        <end position="211"/>
    </location>
</feature>
<comment type="catalytic activity">
    <reaction evidence="4">
        <text>Couples ATP hydrolysis with the unwinding of duplex DNA by translocating in the 3'-5' direction.</text>
        <dbReference type="EC" id="5.6.2.4"/>
    </reaction>
</comment>
<dbReference type="InterPro" id="IPR011545">
    <property type="entry name" value="DEAD/DEAH_box_helicase_dom"/>
</dbReference>
<reference evidence="8 9" key="1">
    <citation type="submission" date="2022-05" db="EMBL/GenBank/DDBJ databases">
        <authorList>
            <consortium name="Genoscope - CEA"/>
            <person name="William W."/>
        </authorList>
    </citation>
    <scope>NUCLEOTIDE SEQUENCE [LARGE SCALE GENOMIC DNA]</scope>
</reference>
<evidence type="ECO:0000259" key="7">
    <source>
        <dbReference type="PROSITE" id="PS51194"/>
    </source>
</evidence>
<dbReference type="EC" id="5.6.2.4" evidence="5"/>
<dbReference type="SMART" id="SM00487">
    <property type="entry name" value="DEXDc"/>
    <property type="match status" value="1"/>
</dbReference>
<evidence type="ECO:0000259" key="6">
    <source>
        <dbReference type="PROSITE" id="PS51192"/>
    </source>
</evidence>
<dbReference type="EMBL" id="CALNXK010000026">
    <property type="protein sequence ID" value="CAH3113612.1"/>
    <property type="molecule type" value="Genomic_DNA"/>
</dbReference>
<evidence type="ECO:0000313" key="9">
    <source>
        <dbReference type="Proteomes" id="UP001159405"/>
    </source>
</evidence>
<dbReference type="InterPro" id="IPR001650">
    <property type="entry name" value="Helicase_C-like"/>
</dbReference>
<dbReference type="PANTHER" id="PTHR13710">
    <property type="entry name" value="DNA HELICASE RECQ FAMILY MEMBER"/>
    <property type="match status" value="1"/>
</dbReference>
<name>A0ABN8NMJ3_9CNID</name>
<evidence type="ECO:0000313" key="8">
    <source>
        <dbReference type="EMBL" id="CAH3113612.1"/>
    </source>
</evidence>
<evidence type="ECO:0000256" key="5">
    <source>
        <dbReference type="ARBA" id="ARBA00034808"/>
    </source>
</evidence>
<accession>A0ABN8NMJ3</accession>
<dbReference type="PROSITE" id="PS51194">
    <property type="entry name" value="HELICASE_CTER"/>
    <property type="match status" value="1"/>
</dbReference>
<gene>
    <name evidence="8" type="ORF">PLOB_00022230</name>
</gene>
<dbReference type="InterPro" id="IPR027417">
    <property type="entry name" value="P-loop_NTPase"/>
</dbReference>
<evidence type="ECO:0000256" key="2">
    <source>
        <dbReference type="ARBA" id="ARBA00022741"/>
    </source>
</evidence>
<dbReference type="PROSITE" id="PS51192">
    <property type="entry name" value="HELICASE_ATP_BIND_1"/>
    <property type="match status" value="1"/>
</dbReference>
<dbReference type="Proteomes" id="UP001159405">
    <property type="component" value="Unassembled WGS sequence"/>
</dbReference>
<dbReference type="Gene3D" id="3.40.50.300">
    <property type="entry name" value="P-loop containing nucleotide triphosphate hydrolases"/>
    <property type="match status" value="2"/>
</dbReference>
<comment type="caution">
    <text evidence="8">The sequence shown here is derived from an EMBL/GenBank/DDBJ whole genome shotgun (WGS) entry which is preliminary data.</text>
</comment>
<comment type="similarity">
    <text evidence="1">Belongs to the helicase family. RecQ subfamily.</text>
</comment>
<dbReference type="Pfam" id="PF00271">
    <property type="entry name" value="Helicase_C"/>
    <property type="match status" value="1"/>
</dbReference>
<keyword evidence="2" id="KW-0547">Nucleotide-binding</keyword>
<evidence type="ECO:0000256" key="3">
    <source>
        <dbReference type="ARBA" id="ARBA00022840"/>
    </source>
</evidence>
<keyword evidence="3" id="KW-0067">ATP-binding</keyword>
<protein>
    <recommendedName>
        <fullName evidence="5">DNA 3'-5' helicase</fullName>
        <ecNumber evidence="5">5.6.2.4</ecNumber>
    </recommendedName>
</protein>
<keyword evidence="9" id="KW-1185">Reference proteome</keyword>
<dbReference type="SUPFAM" id="SSF52540">
    <property type="entry name" value="P-loop containing nucleoside triphosphate hydrolases"/>
    <property type="match status" value="1"/>
</dbReference>
<dbReference type="PANTHER" id="PTHR13710:SF157">
    <property type="entry name" value="DNA HELICASE"/>
    <property type="match status" value="1"/>
</dbReference>
<organism evidence="8 9">
    <name type="scientific">Porites lobata</name>
    <dbReference type="NCBI Taxonomy" id="104759"/>
    <lineage>
        <taxon>Eukaryota</taxon>
        <taxon>Metazoa</taxon>
        <taxon>Cnidaria</taxon>
        <taxon>Anthozoa</taxon>
        <taxon>Hexacorallia</taxon>
        <taxon>Scleractinia</taxon>
        <taxon>Fungiina</taxon>
        <taxon>Poritidae</taxon>
        <taxon>Porites</taxon>
    </lineage>
</organism>
<proteinExistence type="inferred from homology"/>
<dbReference type="Pfam" id="PF00270">
    <property type="entry name" value="DEAD"/>
    <property type="match status" value="1"/>
</dbReference>